<feature type="compositionally biased region" description="Low complexity" evidence="1">
    <location>
        <begin position="118"/>
        <end position="133"/>
    </location>
</feature>
<organism evidence="2 3">
    <name type="scientific">Thalassiosira oceanica</name>
    <name type="common">Marine diatom</name>
    <dbReference type="NCBI Taxonomy" id="159749"/>
    <lineage>
        <taxon>Eukaryota</taxon>
        <taxon>Sar</taxon>
        <taxon>Stramenopiles</taxon>
        <taxon>Ochrophyta</taxon>
        <taxon>Bacillariophyta</taxon>
        <taxon>Coscinodiscophyceae</taxon>
        <taxon>Thalassiosirophycidae</taxon>
        <taxon>Thalassiosirales</taxon>
        <taxon>Thalassiosiraceae</taxon>
        <taxon>Thalassiosira</taxon>
    </lineage>
</organism>
<comment type="caution">
    <text evidence="2">The sequence shown here is derived from an EMBL/GenBank/DDBJ whole genome shotgun (WGS) entry which is preliminary data.</text>
</comment>
<gene>
    <name evidence="2" type="ORF">THAOC_10970</name>
</gene>
<feature type="non-terminal residue" evidence="2">
    <location>
        <position position="1"/>
    </location>
</feature>
<proteinExistence type="predicted"/>
<name>K0SSD5_THAOC</name>
<feature type="region of interest" description="Disordered" evidence="1">
    <location>
        <begin position="111"/>
        <end position="134"/>
    </location>
</feature>
<dbReference type="OrthoDB" id="48268at2759"/>
<evidence type="ECO:0000256" key="1">
    <source>
        <dbReference type="SAM" id="MobiDB-lite"/>
    </source>
</evidence>
<evidence type="ECO:0000313" key="2">
    <source>
        <dbReference type="EMBL" id="EJK67919.1"/>
    </source>
</evidence>
<protein>
    <submittedName>
        <fullName evidence="2">Uncharacterized protein</fullName>
    </submittedName>
</protein>
<dbReference type="AlphaFoldDB" id="K0SSD5"/>
<evidence type="ECO:0000313" key="3">
    <source>
        <dbReference type="Proteomes" id="UP000266841"/>
    </source>
</evidence>
<dbReference type="Proteomes" id="UP000266841">
    <property type="component" value="Unassembled WGS sequence"/>
</dbReference>
<accession>K0SSD5</accession>
<reference evidence="2 3" key="1">
    <citation type="journal article" date="2012" name="Genome Biol.">
        <title>Genome and low-iron response of an oceanic diatom adapted to chronic iron limitation.</title>
        <authorList>
            <person name="Lommer M."/>
            <person name="Specht M."/>
            <person name="Roy A.S."/>
            <person name="Kraemer L."/>
            <person name="Andreson R."/>
            <person name="Gutowska M.A."/>
            <person name="Wolf J."/>
            <person name="Bergner S.V."/>
            <person name="Schilhabel M.B."/>
            <person name="Klostermeier U.C."/>
            <person name="Beiko R.G."/>
            <person name="Rosenstiel P."/>
            <person name="Hippler M."/>
            <person name="Laroche J."/>
        </authorList>
    </citation>
    <scope>NUCLEOTIDE SEQUENCE [LARGE SCALE GENOMIC DNA]</scope>
    <source>
        <strain evidence="2 3">CCMP1005</strain>
    </source>
</reference>
<feature type="region of interest" description="Disordered" evidence="1">
    <location>
        <begin position="229"/>
        <end position="250"/>
    </location>
</feature>
<dbReference type="EMBL" id="AGNL01012372">
    <property type="protein sequence ID" value="EJK67919.1"/>
    <property type="molecule type" value="Genomic_DNA"/>
</dbReference>
<keyword evidence="3" id="KW-1185">Reference proteome</keyword>
<sequence length="662" mass="74331">PRCWGSAARSPSPPALARGQRLLVARPAEHLVGRVAVVRVLAQAVRRHGHPLDEAGVAGRVREAGVARDQALVVGRRGAPLPLGAGVRLDVREGRAAEELVLVRRLLRPGHAQEGRQRQGQQGRRARHQVQGGRSRDASVWCRLRSSDRADRAAPAIFQGFFPVLAWPRAALKIGSRKPQVILIAGSRPPTRAQNSRFQVSPRPPLRAQISTMACRKNAYRGMVEMSEHLEKQREEQARRREDLERQQRERWTPSSLLERCCTQWLAHGPHQMVLSGPSSIMSSTTYRGCSGCAKEHPKIALAFDNGTATAELSHGFDAFVQYFDGLREATRLKTLRYKLGGDLSSHHEALKSKFGRHLVTIDPKALSASKRHYERMLEQDDQKQAVKRQRTLGEAAPTELLDSILEICYNNSFGELLDIADIAWMRTSSRVIAKYAAKMAMDRMSSIKLTLLPLVPKRDEHPKCSIFGNFEAKGRRHLTADLNPNDCGSRWRCNDGVFTMAVENQDEIWAKISIYLERKGSTIVEKDILFGRLNRLEVLKYGINTSPFHPKTGGDEIEWDAPSQTQQGGEFGTLQGECEFRCDSEEYRIDVTSVQFTFTDLLGVYLRIKLRQAKEDYMLSPVRRPADKAYIKNLAESARMAPGNAGSFRGMFGWDRVYGTQ</sequence>